<evidence type="ECO:0000256" key="3">
    <source>
        <dbReference type="ARBA" id="ARBA00023004"/>
    </source>
</evidence>
<dbReference type="InterPro" id="IPR012312">
    <property type="entry name" value="Hemerythrin-like"/>
</dbReference>
<dbReference type="InterPro" id="IPR012827">
    <property type="entry name" value="Hemerythrin_metal-bd"/>
</dbReference>
<gene>
    <name evidence="5" type="ORF">DCF19_22965</name>
</gene>
<dbReference type="Gene3D" id="1.20.120.50">
    <property type="entry name" value="Hemerythrin-like"/>
    <property type="match status" value="1"/>
</dbReference>
<keyword evidence="3" id="KW-0408">Iron</keyword>
<feature type="domain" description="Hemerythrin-like" evidence="4">
    <location>
        <begin position="19"/>
        <end position="134"/>
    </location>
</feature>
<comment type="similarity">
    <text evidence="1">Belongs to the hemerythrin family.</text>
</comment>
<dbReference type="AlphaFoldDB" id="A0A2W4VTR7"/>
<accession>A0A2W4VTR7</accession>
<organism evidence="5 6">
    <name type="scientific">Pseudanabaena frigida</name>
    <dbReference type="NCBI Taxonomy" id="945775"/>
    <lineage>
        <taxon>Bacteria</taxon>
        <taxon>Bacillati</taxon>
        <taxon>Cyanobacteriota</taxon>
        <taxon>Cyanophyceae</taxon>
        <taxon>Pseudanabaenales</taxon>
        <taxon>Pseudanabaenaceae</taxon>
        <taxon>Pseudanabaena</taxon>
    </lineage>
</organism>
<reference evidence="5 6" key="2">
    <citation type="submission" date="2018-06" db="EMBL/GenBank/DDBJ databases">
        <title>Metagenomic assembly of (sub)arctic Cyanobacteria and their associated microbiome from non-axenic cultures.</title>
        <authorList>
            <person name="Baurain D."/>
        </authorList>
    </citation>
    <scope>NUCLEOTIDE SEQUENCE [LARGE SCALE GENOMIC DNA]</scope>
    <source>
        <strain evidence="5">ULC066bin1</strain>
    </source>
</reference>
<name>A0A2W4VTR7_9CYAN</name>
<dbReference type="EMBL" id="QBML01000049">
    <property type="protein sequence ID" value="PZO35832.1"/>
    <property type="molecule type" value="Genomic_DNA"/>
</dbReference>
<dbReference type="NCBIfam" id="TIGR02481">
    <property type="entry name" value="hemeryth_dom"/>
    <property type="match status" value="1"/>
</dbReference>
<evidence type="ECO:0000313" key="6">
    <source>
        <dbReference type="Proteomes" id="UP000249467"/>
    </source>
</evidence>
<dbReference type="Proteomes" id="UP000249467">
    <property type="component" value="Unassembled WGS sequence"/>
</dbReference>
<dbReference type="NCBIfam" id="NF033749">
    <property type="entry name" value="bact_hemeryth"/>
    <property type="match status" value="1"/>
</dbReference>
<dbReference type="PANTHER" id="PTHR37164:SF1">
    <property type="entry name" value="BACTERIOHEMERYTHRIN"/>
    <property type="match status" value="1"/>
</dbReference>
<dbReference type="GO" id="GO:0046872">
    <property type="term" value="F:metal ion binding"/>
    <property type="evidence" value="ECO:0007669"/>
    <property type="project" value="UniProtKB-KW"/>
</dbReference>
<dbReference type="Pfam" id="PF01814">
    <property type="entry name" value="Hemerythrin"/>
    <property type="match status" value="1"/>
</dbReference>
<dbReference type="InterPro" id="IPR050669">
    <property type="entry name" value="Hemerythrin"/>
</dbReference>
<dbReference type="InterPro" id="IPR035938">
    <property type="entry name" value="Hemerythrin-like_sf"/>
</dbReference>
<evidence type="ECO:0000256" key="1">
    <source>
        <dbReference type="ARBA" id="ARBA00010587"/>
    </source>
</evidence>
<keyword evidence="2" id="KW-0479">Metal-binding</keyword>
<sequence length="139" mass="16362">MLPTLTKPIACWQQEYNTGNSQVDEQHQQLFEIVNAIHDAVVTKKNSYTMQELLEALSNHTIEHFQTEEALMMAVDYPEYDIHKRTHDCLLSKVDRLLLKFRDRNTAAVTTEITQFLTEWLAHHIKGEDKKMIQFFQNQ</sequence>
<dbReference type="PROSITE" id="PS00550">
    <property type="entry name" value="HEMERYTHRINS"/>
    <property type="match status" value="1"/>
</dbReference>
<evidence type="ECO:0000259" key="4">
    <source>
        <dbReference type="Pfam" id="PF01814"/>
    </source>
</evidence>
<evidence type="ECO:0000256" key="2">
    <source>
        <dbReference type="ARBA" id="ARBA00022723"/>
    </source>
</evidence>
<comment type="caution">
    <text evidence="5">The sequence shown here is derived from an EMBL/GenBank/DDBJ whole genome shotgun (WGS) entry which is preliminary data.</text>
</comment>
<protein>
    <submittedName>
        <fullName evidence="5">Hemerythrin</fullName>
    </submittedName>
</protein>
<evidence type="ECO:0000313" key="5">
    <source>
        <dbReference type="EMBL" id="PZO35832.1"/>
    </source>
</evidence>
<proteinExistence type="inferred from homology"/>
<dbReference type="SUPFAM" id="SSF47188">
    <property type="entry name" value="Hemerythrin-like"/>
    <property type="match status" value="1"/>
</dbReference>
<reference evidence="5 6" key="1">
    <citation type="submission" date="2018-04" db="EMBL/GenBank/DDBJ databases">
        <authorList>
            <person name="Go L.Y."/>
            <person name="Mitchell J.A."/>
        </authorList>
    </citation>
    <scope>NUCLEOTIDE SEQUENCE [LARGE SCALE GENOMIC DNA]</scope>
    <source>
        <strain evidence="5">ULC066bin1</strain>
    </source>
</reference>
<dbReference type="CDD" id="cd12107">
    <property type="entry name" value="Hemerythrin"/>
    <property type="match status" value="1"/>
</dbReference>
<dbReference type="PANTHER" id="PTHR37164">
    <property type="entry name" value="BACTERIOHEMERYTHRIN"/>
    <property type="match status" value="1"/>
</dbReference>
<dbReference type="InterPro" id="IPR016131">
    <property type="entry name" value="Haemerythrin_Fe_BS"/>
</dbReference>